<protein>
    <submittedName>
        <fullName evidence="4">CPBP family intramembrane metalloprotease</fullName>
    </submittedName>
</protein>
<dbReference type="Proteomes" id="UP000234483">
    <property type="component" value="Unassembled WGS sequence"/>
</dbReference>
<feature type="transmembrane region" description="Helical" evidence="1">
    <location>
        <begin position="167"/>
        <end position="185"/>
    </location>
</feature>
<dbReference type="Proteomes" id="UP000281192">
    <property type="component" value="Chromosome"/>
</dbReference>
<keyword evidence="4" id="KW-0482">Metalloprotease</keyword>
<dbReference type="Pfam" id="PF02517">
    <property type="entry name" value="Rce1-like"/>
    <property type="match status" value="1"/>
</dbReference>
<gene>
    <name evidence="3" type="ORF">C1707_02820</name>
    <name evidence="4" type="ORF">CFHF_03350</name>
</gene>
<dbReference type="RefSeq" id="WP_101711618.1">
    <property type="nucleotide sequence ID" value="NZ_CP026100.1"/>
</dbReference>
<proteinExistence type="predicted"/>
<dbReference type="KEGG" id="cfh:C1707_02820"/>
<keyword evidence="4" id="KW-0378">Hydrolase</keyword>
<reference evidence="4 5" key="1">
    <citation type="submission" date="2017-12" db="EMBL/GenBank/DDBJ databases">
        <title>The genome sequence of Caulobacter flavus CGMCC1 15093.</title>
        <authorList>
            <person name="Gao J."/>
            <person name="Mao X."/>
            <person name="Sun J."/>
        </authorList>
    </citation>
    <scope>NUCLEOTIDE SEQUENCE [LARGE SCALE GENOMIC DNA]</scope>
    <source>
        <strain evidence="4 5">CGMCC1 15093</strain>
    </source>
</reference>
<dbReference type="PROSITE" id="PS51257">
    <property type="entry name" value="PROKAR_LIPOPROTEIN"/>
    <property type="match status" value="1"/>
</dbReference>
<feature type="transmembrane region" description="Helical" evidence="1">
    <location>
        <begin position="143"/>
        <end position="160"/>
    </location>
</feature>
<evidence type="ECO:0000313" key="3">
    <source>
        <dbReference type="EMBL" id="AYV45260.1"/>
    </source>
</evidence>
<keyword evidence="1" id="KW-0812">Transmembrane</keyword>
<dbReference type="GO" id="GO:0008237">
    <property type="term" value="F:metallopeptidase activity"/>
    <property type="evidence" value="ECO:0007669"/>
    <property type="project" value="UniProtKB-KW"/>
</dbReference>
<feature type="transmembrane region" description="Helical" evidence="1">
    <location>
        <begin position="219"/>
        <end position="238"/>
    </location>
</feature>
<keyword evidence="6" id="KW-1185">Reference proteome</keyword>
<sequence length="240" mass="25218">MARRDFPYYRGAPVALSATGWVLALGGCVAGFLALILVPRGPLGGLPGLVAPLLFVILPLAGLTLGAGRGWMALFPRPRLLDILIGVAFAPLVLAVSGVVAFVFSRLGPAVSNPAAVIVAQLEGMRRLVFIGGTAPQLLGEEIVTLVPFLALLTLLHGRLGLSKHRAIAGAWILSAAIFGLLHLPTYGWNLLQVLLVIGAARLVLTIPYLLTKSVWSSFAAHLTLDWSIFALVLLGSARA</sequence>
<keyword evidence="1" id="KW-0472">Membrane</keyword>
<keyword evidence="4" id="KW-0645">Protease</keyword>
<dbReference type="GO" id="GO:0004175">
    <property type="term" value="F:endopeptidase activity"/>
    <property type="evidence" value="ECO:0007669"/>
    <property type="project" value="UniProtKB-ARBA"/>
</dbReference>
<feature type="transmembrane region" description="Helical" evidence="1">
    <location>
        <begin position="49"/>
        <end position="68"/>
    </location>
</feature>
<evidence type="ECO:0000256" key="1">
    <source>
        <dbReference type="SAM" id="Phobius"/>
    </source>
</evidence>
<dbReference type="OrthoDB" id="2661755at2"/>
<evidence type="ECO:0000313" key="4">
    <source>
        <dbReference type="EMBL" id="PLR19059.1"/>
    </source>
</evidence>
<keyword evidence="1" id="KW-1133">Transmembrane helix</keyword>
<dbReference type="InterPro" id="IPR003675">
    <property type="entry name" value="Rce1/LyrA-like_dom"/>
</dbReference>
<accession>A0A2N5CZ13</accession>
<organism evidence="4 5">
    <name type="scientific">Caulobacter flavus</name>
    <dbReference type="NCBI Taxonomy" id="1679497"/>
    <lineage>
        <taxon>Bacteria</taxon>
        <taxon>Pseudomonadati</taxon>
        <taxon>Pseudomonadota</taxon>
        <taxon>Alphaproteobacteria</taxon>
        <taxon>Caulobacterales</taxon>
        <taxon>Caulobacteraceae</taxon>
        <taxon>Caulobacter</taxon>
    </lineage>
</organism>
<name>A0A2N5CZ13_9CAUL</name>
<feature type="transmembrane region" description="Helical" evidence="1">
    <location>
        <begin position="80"/>
        <end position="104"/>
    </location>
</feature>
<feature type="domain" description="CAAX prenyl protease 2/Lysostaphin resistance protein A-like" evidence="2">
    <location>
        <begin position="139"/>
        <end position="227"/>
    </location>
</feature>
<dbReference type="GO" id="GO:0080120">
    <property type="term" value="P:CAAX-box protein maturation"/>
    <property type="evidence" value="ECO:0007669"/>
    <property type="project" value="UniProtKB-ARBA"/>
</dbReference>
<reference evidence="3 6" key="2">
    <citation type="submission" date="2018-01" db="EMBL/GenBank/DDBJ databases">
        <title>Complete genome sequence of Caulobacter flavus RHGG3.</title>
        <authorList>
            <person name="Yang E."/>
        </authorList>
    </citation>
    <scope>NUCLEOTIDE SEQUENCE [LARGE SCALE GENOMIC DNA]</scope>
    <source>
        <strain evidence="3 6">RHGG3</strain>
    </source>
</reference>
<dbReference type="EMBL" id="CP026100">
    <property type="protein sequence ID" value="AYV45260.1"/>
    <property type="molecule type" value="Genomic_DNA"/>
</dbReference>
<evidence type="ECO:0000313" key="5">
    <source>
        <dbReference type="Proteomes" id="UP000234483"/>
    </source>
</evidence>
<dbReference type="EMBL" id="PJRQ01000008">
    <property type="protein sequence ID" value="PLR19059.1"/>
    <property type="molecule type" value="Genomic_DNA"/>
</dbReference>
<dbReference type="GO" id="GO:0006508">
    <property type="term" value="P:proteolysis"/>
    <property type="evidence" value="ECO:0007669"/>
    <property type="project" value="UniProtKB-KW"/>
</dbReference>
<evidence type="ECO:0000313" key="6">
    <source>
        <dbReference type="Proteomes" id="UP000281192"/>
    </source>
</evidence>
<evidence type="ECO:0000259" key="2">
    <source>
        <dbReference type="Pfam" id="PF02517"/>
    </source>
</evidence>
<feature type="transmembrane region" description="Helical" evidence="1">
    <location>
        <begin position="12"/>
        <end position="37"/>
    </location>
</feature>
<dbReference type="AlphaFoldDB" id="A0A2N5CZ13"/>